<dbReference type="InterPro" id="IPR029058">
    <property type="entry name" value="AB_hydrolase_fold"/>
</dbReference>
<dbReference type="InterPro" id="IPR004142">
    <property type="entry name" value="NDRG"/>
</dbReference>
<dbReference type="Gene3D" id="3.40.50.1820">
    <property type="entry name" value="alpha/beta hydrolase"/>
    <property type="match status" value="1"/>
</dbReference>
<organism evidence="2 3">
    <name type="scientific">Paramuricea clavata</name>
    <name type="common">Red gorgonian</name>
    <name type="synonym">Violescent sea-whip</name>
    <dbReference type="NCBI Taxonomy" id="317549"/>
    <lineage>
        <taxon>Eukaryota</taxon>
        <taxon>Metazoa</taxon>
        <taxon>Cnidaria</taxon>
        <taxon>Anthozoa</taxon>
        <taxon>Octocorallia</taxon>
        <taxon>Malacalcyonacea</taxon>
        <taxon>Plexauridae</taxon>
        <taxon>Paramuricea</taxon>
    </lineage>
</organism>
<name>A0A6S7ITG8_PARCT</name>
<proteinExistence type="inferred from homology"/>
<dbReference type="PANTHER" id="PTHR11034">
    <property type="entry name" value="N-MYC DOWNSTREAM REGULATED"/>
    <property type="match status" value="1"/>
</dbReference>
<dbReference type="Proteomes" id="UP001152795">
    <property type="component" value="Unassembled WGS sequence"/>
</dbReference>
<dbReference type="SUPFAM" id="SSF53474">
    <property type="entry name" value="alpha/beta-Hydrolases"/>
    <property type="match status" value="1"/>
</dbReference>
<evidence type="ECO:0000256" key="1">
    <source>
        <dbReference type="ARBA" id="ARBA00005598"/>
    </source>
</evidence>
<accession>A0A6S7ITG8</accession>
<dbReference type="OrthoDB" id="741027at2759"/>
<sequence>MSTKAEIYRPSGQPTASSFVQVDIDEVAKQAETKSMEELQLQNIKLLDEKDGRNFYAPEEKSLIRKEEIDTNHGKLHITLHGTEGKPAIITFHDIGQNHISAFQSFLNCTEMAPILQYFTIYHIDAPGQQDQAAQFPETFQYPSMDDLAEAVSDVVAHFKLKSFVGLGIGVGASILCRYGLKYPKLVDGLLLINCFSGKSGWVEWGYEKVLTTVSIF</sequence>
<dbReference type="Pfam" id="PF03096">
    <property type="entry name" value="Ndr"/>
    <property type="match status" value="1"/>
</dbReference>
<protein>
    <submittedName>
        <fullName evidence="2">Uncharacterized protein</fullName>
    </submittedName>
</protein>
<dbReference type="AlphaFoldDB" id="A0A6S7ITG8"/>
<keyword evidence="3" id="KW-1185">Reference proteome</keyword>
<evidence type="ECO:0000313" key="3">
    <source>
        <dbReference type="Proteomes" id="UP001152795"/>
    </source>
</evidence>
<gene>
    <name evidence="2" type="ORF">PACLA_8A065732</name>
</gene>
<reference evidence="2" key="1">
    <citation type="submission" date="2020-04" db="EMBL/GenBank/DDBJ databases">
        <authorList>
            <person name="Alioto T."/>
            <person name="Alioto T."/>
            <person name="Gomez Garrido J."/>
        </authorList>
    </citation>
    <scope>NUCLEOTIDE SEQUENCE</scope>
    <source>
        <strain evidence="2">A484AB</strain>
    </source>
</reference>
<evidence type="ECO:0000313" key="2">
    <source>
        <dbReference type="EMBL" id="CAB4022664.1"/>
    </source>
</evidence>
<dbReference type="EMBL" id="CACRXK020012084">
    <property type="protein sequence ID" value="CAB4022664.1"/>
    <property type="molecule type" value="Genomic_DNA"/>
</dbReference>
<comment type="similarity">
    <text evidence="1">Belongs to the NDRG family.</text>
</comment>
<comment type="caution">
    <text evidence="2">The sequence shown here is derived from an EMBL/GenBank/DDBJ whole genome shotgun (WGS) entry which is preliminary data.</text>
</comment>